<dbReference type="PANTHER" id="PTHR35309:SF4">
    <property type="entry name" value="TOCOPHEROL CYCLASE"/>
    <property type="match status" value="1"/>
</dbReference>
<dbReference type="RefSeq" id="WP_280998557.1">
    <property type="nucleotide sequence ID" value="NZ_CP069362.1"/>
</dbReference>
<name>A0ABY8PQ05_9BACT</name>
<proteinExistence type="predicted"/>
<evidence type="ECO:0008006" key="3">
    <source>
        <dbReference type="Google" id="ProtNLM"/>
    </source>
</evidence>
<reference evidence="1 2" key="1">
    <citation type="submission" date="2021-02" db="EMBL/GenBank/DDBJ databases">
        <title>Characterization of Marinitoga sp. nov. str. BP5-C20A.</title>
        <authorList>
            <person name="Erauso G."/>
            <person name="Postec A."/>
        </authorList>
    </citation>
    <scope>NUCLEOTIDE SEQUENCE [LARGE SCALE GENOMIC DNA]</scope>
    <source>
        <strain evidence="1 2">BP5-C20A</strain>
    </source>
</reference>
<dbReference type="SUPFAM" id="SSF159245">
    <property type="entry name" value="AttH-like"/>
    <property type="match status" value="1"/>
</dbReference>
<organism evidence="1 2">
    <name type="scientific">Marinitoga aeolica</name>
    <dbReference type="NCBI Taxonomy" id="2809031"/>
    <lineage>
        <taxon>Bacteria</taxon>
        <taxon>Thermotogati</taxon>
        <taxon>Thermotogota</taxon>
        <taxon>Thermotogae</taxon>
        <taxon>Petrotogales</taxon>
        <taxon>Petrotogaceae</taxon>
        <taxon>Marinitoga</taxon>
    </lineage>
</organism>
<keyword evidence="2" id="KW-1185">Reference proteome</keyword>
<sequence length="323" mass="37197">MIFNKWHPENFHGVNKKNFFEGWYFKNTDPQKKYVFAVIPGVSIGDDSHSFVQIIDNNNFSKYYRFKLEDFKYTNNPFSVTIGNNFFSLERLILNLEDISADLNFENLKPWPVSLFNPGAMGPYGFLNFLECYHGILSFNHTIKGSVVVRGEQKDYENGNGYIEKDWGRSFPKSWIWASSNNFEDYDASFSLSIANVPFGKSYFVGFIMGLYLNGKIYKFTTYNGAKIYDLAIKENIITFKAKRKNYYLDVRIKKGEGKILLAPKNGNMTGRVNESLNSEISIVFKKDNNIIFSSKGIHAGLEVNGDILKNIENDKRGKVYLK</sequence>
<dbReference type="PANTHER" id="PTHR35309">
    <property type="match status" value="1"/>
</dbReference>
<evidence type="ECO:0000313" key="2">
    <source>
        <dbReference type="Proteomes" id="UP001232493"/>
    </source>
</evidence>
<dbReference type="EMBL" id="CP069362">
    <property type="protein sequence ID" value="WGS64709.1"/>
    <property type="molecule type" value="Genomic_DNA"/>
</dbReference>
<dbReference type="Proteomes" id="UP001232493">
    <property type="component" value="Chromosome"/>
</dbReference>
<evidence type="ECO:0000313" key="1">
    <source>
        <dbReference type="EMBL" id="WGS64709.1"/>
    </source>
</evidence>
<dbReference type="InterPro" id="IPR025893">
    <property type="entry name" value="Tocopherol_cyclase"/>
</dbReference>
<protein>
    <recommendedName>
        <fullName evidence="3">Tocopherol cyclase</fullName>
    </recommendedName>
</protein>
<dbReference type="Pfam" id="PF14249">
    <property type="entry name" value="Tocopherol_cycl"/>
    <property type="match status" value="1"/>
</dbReference>
<gene>
    <name evidence="1" type="ORF">JRV97_10160</name>
</gene>
<accession>A0ABY8PQ05</accession>